<comment type="caution">
    <text evidence="1">The sequence shown here is derived from an EMBL/GenBank/DDBJ whole genome shotgun (WGS) entry which is preliminary data.</text>
</comment>
<accession>A0ABU3L7Z1</accession>
<dbReference type="RefSeq" id="WP_314016119.1">
    <property type="nucleotide sequence ID" value="NZ_JAVTTP010000001.1"/>
</dbReference>
<name>A0ABU3L7Z1_9FLAO</name>
<organism evidence="1 2">
    <name type="scientific">Pricia mediterranea</name>
    <dbReference type="NCBI Taxonomy" id="3076079"/>
    <lineage>
        <taxon>Bacteria</taxon>
        <taxon>Pseudomonadati</taxon>
        <taxon>Bacteroidota</taxon>
        <taxon>Flavobacteriia</taxon>
        <taxon>Flavobacteriales</taxon>
        <taxon>Flavobacteriaceae</taxon>
        <taxon>Pricia</taxon>
    </lineage>
</organism>
<keyword evidence="2" id="KW-1185">Reference proteome</keyword>
<proteinExistence type="predicted"/>
<reference evidence="1 2" key="1">
    <citation type="submission" date="2023-09" db="EMBL/GenBank/DDBJ databases">
        <title>Novel taxa isolated from Blanes Bay.</title>
        <authorList>
            <person name="Rey-Velasco X."/>
            <person name="Lucena T."/>
        </authorList>
    </citation>
    <scope>NUCLEOTIDE SEQUENCE [LARGE SCALE GENOMIC DNA]</scope>
    <source>
        <strain evidence="1 2">S334</strain>
    </source>
</reference>
<evidence type="ECO:0000313" key="2">
    <source>
        <dbReference type="Proteomes" id="UP001250656"/>
    </source>
</evidence>
<evidence type="ECO:0000313" key="1">
    <source>
        <dbReference type="EMBL" id="MDT7829874.1"/>
    </source>
</evidence>
<dbReference type="Proteomes" id="UP001250656">
    <property type="component" value="Unassembled WGS sequence"/>
</dbReference>
<dbReference type="EMBL" id="JAVTTP010000001">
    <property type="protein sequence ID" value="MDT7829874.1"/>
    <property type="molecule type" value="Genomic_DNA"/>
</dbReference>
<gene>
    <name evidence="1" type="ORF">RQM65_14465</name>
</gene>
<sequence>MENTRTVLNRTQKTEKLHWHIEHWRSDLQFMEDETRFLEQLLHSDVFEPDTPHLSDRIQKYSARLDKFKARKSRLRDLIAKHERFLGSVMASQDEEVVSDFYFRHDDLEMEVLDCTDDFKSLKKELFDFMAEALRKPRTEMA</sequence>
<protein>
    <submittedName>
        <fullName evidence="1">Uncharacterized protein</fullName>
    </submittedName>
</protein>